<keyword evidence="2" id="KW-1185">Reference proteome</keyword>
<name>A0A1L7CX28_9CORY</name>
<gene>
    <name evidence="1" type="ORF">CSPHI_04485</name>
</gene>
<sequence>MTGCHGLGPMPGSDPAAAAEIIAGESAGVVHRPVQPARGLGADPVGRTGALAADLVLDRGIRGWRVAAGGDAGHPPRAAVRARDLLEAEADGCEAAWGTAPQRVRLSALGPLSLATAVEDAAGHRLLADRGARAWLAESLAEGLAAAAADIRRRHGAAVAVQLDEPGIGAALGGLVPDAAGWGRLEPVPAREAAALLRLLIGRLAAAEVPVTLRPGAAPVAGPAGPGTAALPAAVVAESGAAALWVRADRLRGTAALDGVGSLIAGGVHLELGCAPAAPGARDAITGAWADPDERAIAEGVARLWDELGFPRAELVDRVALTPEAGFAGVDAAWPARALAAVRRAAGLVTRAAGDL</sequence>
<dbReference type="RefSeq" id="WP_075691673.1">
    <property type="nucleotide sequence ID" value="NZ_CP009248.1"/>
</dbReference>
<dbReference type="SUPFAM" id="SSF51726">
    <property type="entry name" value="UROD/MetE-like"/>
    <property type="match status" value="1"/>
</dbReference>
<dbReference type="STRING" id="1437874.CSPHI_04485"/>
<dbReference type="InterPro" id="IPR038071">
    <property type="entry name" value="UROD/MetE-like_sf"/>
</dbReference>
<reference evidence="1 2" key="1">
    <citation type="submission" date="2014-08" db="EMBL/GenBank/DDBJ databases">
        <title>Complete genome sequence of Corynebacterium sphenisci CECT 5990(T) (=DSM 44792(T)), isolated from healthy wild penguins.</title>
        <authorList>
            <person name="Ruckert C."/>
            <person name="Albersmeier A."/>
            <person name="Winkler A."/>
            <person name="Kalinowski J."/>
        </authorList>
    </citation>
    <scope>NUCLEOTIDE SEQUENCE [LARGE SCALE GENOMIC DNA]</scope>
    <source>
        <strain evidence="1 2">DSM 44792</strain>
    </source>
</reference>
<dbReference type="KEGG" id="csph:CSPHI_04485"/>
<dbReference type="Proteomes" id="UP000185469">
    <property type="component" value="Chromosome"/>
</dbReference>
<accession>A0A1L7CX28</accession>
<evidence type="ECO:0008006" key="3">
    <source>
        <dbReference type="Google" id="ProtNLM"/>
    </source>
</evidence>
<dbReference type="OrthoDB" id="5242426at2"/>
<dbReference type="AlphaFoldDB" id="A0A1L7CX28"/>
<evidence type="ECO:0000313" key="2">
    <source>
        <dbReference type="Proteomes" id="UP000185469"/>
    </source>
</evidence>
<evidence type="ECO:0000313" key="1">
    <source>
        <dbReference type="EMBL" id="APT90429.1"/>
    </source>
</evidence>
<proteinExistence type="predicted"/>
<organism evidence="1 2">
    <name type="scientific">Corynebacterium sphenisci DSM 44792</name>
    <dbReference type="NCBI Taxonomy" id="1437874"/>
    <lineage>
        <taxon>Bacteria</taxon>
        <taxon>Bacillati</taxon>
        <taxon>Actinomycetota</taxon>
        <taxon>Actinomycetes</taxon>
        <taxon>Mycobacteriales</taxon>
        <taxon>Corynebacteriaceae</taxon>
        <taxon>Corynebacterium</taxon>
    </lineage>
</organism>
<protein>
    <recommendedName>
        <fullName evidence="3">Cobalamin-independent methionine synthase MetE C-terminal/archaeal domain-containing protein</fullName>
    </recommendedName>
</protein>
<dbReference type="EMBL" id="CP009248">
    <property type="protein sequence ID" value="APT90429.1"/>
    <property type="molecule type" value="Genomic_DNA"/>
</dbReference>